<evidence type="ECO:0000313" key="4">
    <source>
        <dbReference type="EMBL" id="MCH82949.1"/>
    </source>
</evidence>
<feature type="domain" description="Retrovirus-related Pol polyprotein from transposon TNT 1-94-like beta-barrel" evidence="3">
    <location>
        <begin position="143"/>
        <end position="224"/>
    </location>
</feature>
<feature type="region of interest" description="Disordered" evidence="1">
    <location>
        <begin position="62"/>
        <end position="86"/>
    </location>
</feature>
<keyword evidence="5" id="KW-1185">Reference proteome</keyword>
<dbReference type="InterPro" id="IPR025724">
    <property type="entry name" value="GAG-pre-integrase_dom"/>
</dbReference>
<evidence type="ECO:0000313" key="5">
    <source>
        <dbReference type="Proteomes" id="UP000265520"/>
    </source>
</evidence>
<protein>
    <submittedName>
        <fullName evidence="4">Retrovirus-related Pol polyprotein from transposon TNT 1-94</fullName>
    </submittedName>
</protein>
<name>A0A392M6T5_9FABA</name>
<feature type="non-terminal residue" evidence="4">
    <location>
        <position position="1"/>
    </location>
</feature>
<dbReference type="EMBL" id="LXQA010004431">
    <property type="protein sequence ID" value="MCH82949.1"/>
    <property type="molecule type" value="Genomic_DNA"/>
</dbReference>
<feature type="compositionally biased region" description="Gly residues" evidence="1">
    <location>
        <begin position="12"/>
        <end position="22"/>
    </location>
</feature>
<organism evidence="4 5">
    <name type="scientific">Trifolium medium</name>
    <dbReference type="NCBI Taxonomy" id="97028"/>
    <lineage>
        <taxon>Eukaryota</taxon>
        <taxon>Viridiplantae</taxon>
        <taxon>Streptophyta</taxon>
        <taxon>Embryophyta</taxon>
        <taxon>Tracheophyta</taxon>
        <taxon>Spermatophyta</taxon>
        <taxon>Magnoliopsida</taxon>
        <taxon>eudicotyledons</taxon>
        <taxon>Gunneridae</taxon>
        <taxon>Pentapetalae</taxon>
        <taxon>rosids</taxon>
        <taxon>fabids</taxon>
        <taxon>Fabales</taxon>
        <taxon>Fabaceae</taxon>
        <taxon>Papilionoideae</taxon>
        <taxon>50 kb inversion clade</taxon>
        <taxon>NPAAA clade</taxon>
        <taxon>Hologalegina</taxon>
        <taxon>IRL clade</taxon>
        <taxon>Trifolieae</taxon>
        <taxon>Trifolium</taxon>
    </lineage>
</organism>
<reference evidence="4 5" key="1">
    <citation type="journal article" date="2018" name="Front. Plant Sci.">
        <title>Red Clover (Trifolium pratense) and Zigzag Clover (T. medium) - A Picture of Genomic Similarities and Differences.</title>
        <authorList>
            <person name="Dluhosova J."/>
            <person name="Istvanek J."/>
            <person name="Nedelnik J."/>
            <person name="Repkova J."/>
        </authorList>
    </citation>
    <scope>NUCLEOTIDE SEQUENCE [LARGE SCALE GENOMIC DNA]</scope>
    <source>
        <strain evidence="5">cv. 10/8</strain>
        <tissue evidence="4">Leaf</tissue>
    </source>
</reference>
<gene>
    <name evidence="4" type="ORF">A2U01_0003762</name>
</gene>
<dbReference type="Pfam" id="PF22936">
    <property type="entry name" value="Pol_BBD"/>
    <property type="match status" value="1"/>
</dbReference>
<dbReference type="AlphaFoldDB" id="A0A392M6T5"/>
<proteinExistence type="predicted"/>
<evidence type="ECO:0000259" key="2">
    <source>
        <dbReference type="Pfam" id="PF13976"/>
    </source>
</evidence>
<evidence type="ECO:0000259" key="3">
    <source>
        <dbReference type="Pfam" id="PF22936"/>
    </source>
</evidence>
<dbReference type="InterPro" id="IPR054722">
    <property type="entry name" value="PolX-like_BBD"/>
</dbReference>
<comment type="caution">
    <text evidence="4">The sequence shown here is derived from an EMBL/GenBank/DDBJ whole genome shotgun (WGS) entry which is preliminary data.</text>
</comment>
<sequence length="406" mass="44788">VLHYAWSSSNRGGRGGRNGGRGGRSRGGRSNVQCQVCHKWNHDASICFHRFKRDYVPTIPLEDPQVSNPNPPWPQPHYRPTSRPPQSNYPYPPPWNPYTWPKPQVPYPMAANLYTNPYAPMMSPQLQPQAFVASSSSTPSFNWYSDSGASHHVTSSSQNIHQLSPFEGPDQVYLGNGQGLSISHFGSSSFSSPLKPNVQLILHNLLLVPTITKNLLSVSQFAKDNSVYFEFHSDICLVKSQGTNEVLLQGTVGPDGLYQFPNMLSPSVNKQSMSAFPSFNSCNLSIPSMNVAIATSQFVSVPSCNTVDAVSCNFASWHARLGHPSAEIQRIVLSNCNIPFTNKSISDFCSSCCMGKAHKLPSHSSTTVYTAPLELTVTDLWGLAPMQSSNGFYYYMTFVDAFTRFT</sequence>
<evidence type="ECO:0000256" key="1">
    <source>
        <dbReference type="SAM" id="MobiDB-lite"/>
    </source>
</evidence>
<feature type="domain" description="GAG-pre-integrase" evidence="2">
    <location>
        <begin position="302"/>
        <end position="356"/>
    </location>
</feature>
<dbReference type="Proteomes" id="UP000265520">
    <property type="component" value="Unassembled WGS sequence"/>
</dbReference>
<accession>A0A392M6T5</accession>
<feature type="region of interest" description="Disordered" evidence="1">
    <location>
        <begin position="1"/>
        <end position="31"/>
    </location>
</feature>
<dbReference type="Pfam" id="PF13976">
    <property type="entry name" value="gag_pre-integrs"/>
    <property type="match status" value="1"/>
</dbReference>